<comment type="caution">
    <text evidence="2">The sequence shown here is derived from an EMBL/GenBank/DDBJ whole genome shotgun (WGS) entry which is preliminary data.</text>
</comment>
<feature type="compositionally biased region" description="Polar residues" evidence="1">
    <location>
        <begin position="273"/>
        <end position="285"/>
    </location>
</feature>
<sequence length="285" mass="30349">MTESALASFSFGRPAGPDLNSPNPARISDYLLNGKDNFECDRRAVTELLRAAPELSSLARAGRDFLMRSAGLLAAEHGIDQFIDLGAGLPASPCTHEVVREHGPCRVSYVDHDPVVSVHNRALLTGRPGVWVFEGDLRSPELLIARLSATEAVDFSRPVAVLLGDVLPYLPEPAQTVRAFRNVMTAGSALVLSHLSRDRADPGMVASVENTYACTGGRLSIRTDAQIAELFTGFAHAPEIVDVRPDPDVPGLTGYTGIGWRVRGGQARAATAAPTTGQRENASAT</sequence>
<keyword evidence="2" id="KW-0489">Methyltransferase</keyword>
<dbReference type="EMBL" id="BAAATZ010000007">
    <property type="protein sequence ID" value="GAA2724266.1"/>
    <property type="molecule type" value="Genomic_DNA"/>
</dbReference>
<name>A0ABP6GIX3_9ACTN</name>
<organism evidence="2 3">
    <name type="scientific">Actinocorallia aurantiaca</name>
    <dbReference type="NCBI Taxonomy" id="46204"/>
    <lineage>
        <taxon>Bacteria</taxon>
        <taxon>Bacillati</taxon>
        <taxon>Actinomycetota</taxon>
        <taxon>Actinomycetes</taxon>
        <taxon>Streptosporangiales</taxon>
        <taxon>Thermomonosporaceae</taxon>
        <taxon>Actinocorallia</taxon>
    </lineage>
</organism>
<dbReference type="Pfam" id="PF04672">
    <property type="entry name" value="Methyltransf_19"/>
    <property type="match status" value="1"/>
</dbReference>
<dbReference type="SUPFAM" id="SSF53335">
    <property type="entry name" value="S-adenosyl-L-methionine-dependent methyltransferases"/>
    <property type="match status" value="1"/>
</dbReference>
<dbReference type="Gene3D" id="3.40.50.150">
    <property type="entry name" value="Vaccinia Virus protein VP39"/>
    <property type="match status" value="1"/>
</dbReference>
<keyword evidence="3" id="KW-1185">Reference proteome</keyword>
<accession>A0ABP6GIX3</accession>
<protein>
    <submittedName>
        <fullName evidence="2">SAM-dependent methyltransferase</fullName>
    </submittedName>
</protein>
<evidence type="ECO:0000256" key="1">
    <source>
        <dbReference type="SAM" id="MobiDB-lite"/>
    </source>
</evidence>
<evidence type="ECO:0000313" key="3">
    <source>
        <dbReference type="Proteomes" id="UP001501842"/>
    </source>
</evidence>
<feature type="region of interest" description="Disordered" evidence="1">
    <location>
        <begin position="266"/>
        <end position="285"/>
    </location>
</feature>
<dbReference type="InterPro" id="IPR029063">
    <property type="entry name" value="SAM-dependent_MTases_sf"/>
</dbReference>
<dbReference type="RefSeq" id="WP_344450146.1">
    <property type="nucleotide sequence ID" value="NZ_BAAATZ010000007.1"/>
</dbReference>
<feature type="region of interest" description="Disordered" evidence="1">
    <location>
        <begin position="1"/>
        <end position="23"/>
    </location>
</feature>
<reference evidence="3" key="1">
    <citation type="journal article" date="2019" name="Int. J. Syst. Evol. Microbiol.">
        <title>The Global Catalogue of Microorganisms (GCM) 10K type strain sequencing project: providing services to taxonomists for standard genome sequencing and annotation.</title>
        <authorList>
            <consortium name="The Broad Institute Genomics Platform"/>
            <consortium name="The Broad Institute Genome Sequencing Center for Infectious Disease"/>
            <person name="Wu L."/>
            <person name="Ma J."/>
        </authorList>
    </citation>
    <scope>NUCLEOTIDE SEQUENCE [LARGE SCALE GENOMIC DNA]</scope>
    <source>
        <strain evidence="3">JCM 8201</strain>
    </source>
</reference>
<proteinExistence type="predicted"/>
<keyword evidence="2" id="KW-0808">Transferase</keyword>
<dbReference type="GO" id="GO:0032259">
    <property type="term" value="P:methylation"/>
    <property type="evidence" value="ECO:0007669"/>
    <property type="project" value="UniProtKB-KW"/>
</dbReference>
<dbReference type="GO" id="GO:0008168">
    <property type="term" value="F:methyltransferase activity"/>
    <property type="evidence" value="ECO:0007669"/>
    <property type="project" value="UniProtKB-KW"/>
</dbReference>
<dbReference type="InterPro" id="IPR006764">
    <property type="entry name" value="SAM_dep_MeTrfase_SAV2177_type"/>
</dbReference>
<gene>
    <name evidence="2" type="ORF">GCM10010439_21460</name>
</gene>
<evidence type="ECO:0000313" key="2">
    <source>
        <dbReference type="EMBL" id="GAA2724266.1"/>
    </source>
</evidence>
<dbReference type="Proteomes" id="UP001501842">
    <property type="component" value="Unassembled WGS sequence"/>
</dbReference>